<evidence type="ECO:0000313" key="21">
    <source>
        <dbReference type="EMBL" id="SBS82795.1"/>
    </source>
</evidence>
<evidence type="ECO:0000256" key="3">
    <source>
        <dbReference type="ARBA" id="ARBA00004669"/>
    </source>
</evidence>
<evidence type="ECO:0000259" key="20">
    <source>
        <dbReference type="Pfam" id="PF00156"/>
    </source>
</evidence>
<dbReference type="Gene3D" id="3.40.50.2020">
    <property type="match status" value="1"/>
</dbReference>
<dbReference type="Proteomes" id="UP000078546">
    <property type="component" value="Unassembled WGS sequence"/>
</dbReference>
<evidence type="ECO:0000256" key="10">
    <source>
        <dbReference type="ARBA" id="ARBA00022723"/>
    </source>
</evidence>
<dbReference type="GO" id="GO:0000310">
    <property type="term" value="F:xanthine phosphoribosyltransferase activity"/>
    <property type="evidence" value="ECO:0007669"/>
    <property type="project" value="UniProtKB-EC"/>
</dbReference>
<keyword evidence="13 19" id="KW-0460">Magnesium</keyword>
<comment type="cofactor">
    <cofactor evidence="1 19">
        <name>Mg(2+)</name>
        <dbReference type="ChEBI" id="CHEBI:18420"/>
    </cofactor>
</comment>
<evidence type="ECO:0000256" key="16">
    <source>
        <dbReference type="ARBA" id="ARBA00052714"/>
    </source>
</evidence>
<evidence type="ECO:0000256" key="4">
    <source>
        <dbReference type="ARBA" id="ARBA00004676"/>
    </source>
</evidence>
<dbReference type="GO" id="GO:0046100">
    <property type="term" value="P:hypoxanthine metabolic process"/>
    <property type="evidence" value="ECO:0007669"/>
    <property type="project" value="TreeGrafter"/>
</dbReference>
<evidence type="ECO:0000256" key="5">
    <source>
        <dbReference type="ARBA" id="ARBA00008391"/>
    </source>
</evidence>
<keyword evidence="7 19" id="KW-0963">Cytoplasm</keyword>
<evidence type="ECO:0000256" key="2">
    <source>
        <dbReference type="ARBA" id="ARBA00004496"/>
    </source>
</evidence>
<dbReference type="EMBL" id="FLQV01000282">
    <property type="protein sequence ID" value="SBS87857.1"/>
    <property type="molecule type" value="Genomic_DNA"/>
</dbReference>
<accession>A0A1A8VTX0</accession>
<dbReference type="InterPro" id="IPR000836">
    <property type="entry name" value="PRTase_dom"/>
</dbReference>
<evidence type="ECO:0000256" key="19">
    <source>
        <dbReference type="RuleBase" id="RU364099"/>
    </source>
</evidence>
<evidence type="ECO:0000256" key="13">
    <source>
        <dbReference type="ARBA" id="ARBA00022842"/>
    </source>
</evidence>
<proteinExistence type="inferred from homology"/>
<dbReference type="CDD" id="cd06223">
    <property type="entry name" value="PRTases_typeI"/>
    <property type="match status" value="1"/>
</dbReference>
<comment type="pathway">
    <text evidence="3 19">Purine metabolism; IMP biosynthesis via salvage pathway; IMP from hypoxanthine: step 1/1.</text>
</comment>
<dbReference type="GO" id="GO:0006178">
    <property type="term" value="P:guanine salvage"/>
    <property type="evidence" value="ECO:0007669"/>
    <property type="project" value="TreeGrafter"/>
</dbReference>
<dbReference type="GO" id="GO:0006166">
    <property type="term" value="P:purine ribonucleoside salvage"/>
    <property type="evidence" value="ECO:0007669"/>
    <property type="project" value="UniProtKB-KW"/>
</dbReference>
<comment type="subcellular location">
    <subcellularLocation>
        <location evidence="2 19">Cytoplasm</location>
    </subcellularLocation>
</comment>
<sequence length="253" mass="29490">MSIQKCLFDVEFPYTYEHAYLYTLDDLSPGAGENALEPIYIKDDDGYDIDTFLVPVHYKNYLSRVLIPNGVLKNRIEKLAFDIKKVYRNEEFHVICLLKGSRGFFSALLKYLNRIHNYSTTESPKHLYVEHYVRVKSYCNDQSLDRIEIVSEDLSCLKDKHVLIVEDIIDTGKTLLKFCEYLKKFEVKTIAVTCLFIKRTPLWNGFKADFVGFSIPDAFVVGYSLDYNEKFRDLDHLCLVNEEGKKKFKNTPA</sequence>
<dbReference type="PANTHER" id="PTHR43340">
    <property type="entry name" value="HYPOXANTHINE-GUANINE PHOSPHORIBOSYLTRANSFERASE"/>
    <property type="match status" value="1"/>
</dbReference>
<comment type="subunit">
    <text evidence="6">Homotetramer.</text>
</comment>
<dbReference type="GO" id="GO:0000166">
    <property type="term" value="F:nucleotide binding"/>
    <property type="evidence" value="ECO:0007669"/>
    <property type="project" value="UniProtKB-KW"/>
</dbReference>
<dbReference type="EC" id="2.4.2.8" evidence="19"/>
<dbReference type="NCBIfam" id="TIGR01203">
    <property type="entry name" value="HGPRTase"/>
    <property type="match status" value="1"/>
</dbReference>
<evidence type="ECO:0000256" key="18">
    <source>
        <dbReference type="ARBA" id="ARBA00060716"/>
    </source>
</evidence>
<evidence type="ECO:0000256" key="9">
    <source>
        <dbReference type="ARBA" id="ARBA00022679"/>
    </source>
</evidence>
<dbReference type="EMBL" id="FLQU01000224">
    <property type="protein sequence ID" value="SBS82795.1"/>
    <property type="molecule type" value="Genomic_DNA"/>
</dbReference>
<comment type="pathway">
    <text evidence="18">Purine metabolism; XMP biosynthesis via salvage pathway; XMP from xanthine: step 1/1.</text>
</comment>
<comment type="function">
    <text evidence="17">Catalyzes the transfer of a ribosyl phosphate group from 5-phosphoribose 1-diphosphate to the N(9) of hypoxanthine, guanine or xanthine, leading to IMP, GMP and XMP, respectively. Plays a central role in the generation of purine nucleotides through the purine salvage pathway.</text>
</comment>
<name>A0A1A8VTX0_PLAOA</name>
<dbReference type="Pfam" id="PF00156">
    <property type="entry name" value="Pribosyltran"/>
    <property type="match status" value="1"/>
</dbReference>
<keyword evidence="9 19" id="KW-0808">Transferase</keyword>
<evidence type="ECO:0000313" key="24">
    <source>
        <dbReference type="Proteomes" id="UP000078560"/>
    </source>
</evidence>
<dbReference type="AlphaFoldDB" id="A0A1A8VTX0"/>
<feature type="domain" description="Phosphoribosyltransferase" evidence="20">
    <location>
        <begin position="74"/>
        <end position="227"/>
    </location>
</feature>
<comment type="catalytic activity">
    <reaction evidence="14">
        <text>GMP + diphosphate = guanine + 5-phospho-alpha-D-ribose 1-diphosphate</text>
        <dbReference type="Rhea" id="RHEA:25424"/>
        <dbReference type="ChEBI" id="CHEBI:16235"/>
        <dbReference type="ChEBI" id="CHEBI:33019"/>
        <dbReference type="ChEBI" id="CHEBI:58017"/>
        <dbReference type="ChEBI" id="CHEBI:58115"/>
        <dbReference type="EC" id="2.4.2.8"/>
    </reaction>
    <physiologicalReaction direction="right-to-left" evidence="14">
        <dbReference type="Rhea" id="RHEA:25426"/>
    </physiologicalReaction>
</comment>
<dbReference type="FunFam" id="3.40.50.2020:FF:000064">
    <property type="entry name" value="Hypoxanthine phosphoribosyltransferase"/>
    <property type="match status" value="1"/>
</dbReference>
<evidence type="ECO:0000256" key="6">
    <source>
        <dbReference type="ARBA" id="ARBA00011881"/>
    </source>
</evidence>
<evidence type="ECO:0000256" key="11">
    <source>
        <dbReference type="ARBA" id="ARBA00022726"/>
    </source>
</evidence>
<evidence type="ECO:0000256" key="17">
    <source>
        <dbReference type="ARBA" id="ARBA00054537"/>
    </source>
</evidence>
<keyword evidence="8 19" id="KW-0328">Glycosyltransferase</keyword>
<comment type="similarity">
    <text evidence="5 19">Belongs to the purine/pyrimidine phosphoribosyltransferase family.</text>
</comment>
<comment type="catalytic activity">
    <reaction evidence="15">
        <text>IMP + diphosphate = hypoxanthine + 5-phospho-alpha-D-ribose 1-diphosphate</text>
        <dbReference type="Rhea" id="RHEA:17973"/>
        <dbReference type="ChEBI" id="CHEBI:17368"/>
        <dbReference type="ChEBI" id="CHEBI:33019"/>
        <dbReference type="ChEBI" id="CHEBI:58017"/>
        <dbReference type="ChEBI" id="CHEBI:58053"/>
        <dbReference type="EC" id="2.4.2.8"/>
    </reaction>
    <physiologicalReaction direction="right-to-left" evidence="15">
        <dbReference type="Rhea" id="RHEA:17975"/>
    </physiologicalReaction>
</comment>
<dbReference type="InterPro" id="IPR005904">
    <property type="entry name" value="Hxn_phspho_trans"/>
</dbReference>
<dbReference type="InterPro" id="IPR029057">
    <property type="entry name" value="PRTase-like"/>
</dbReference>
<keyword evidence="10 19" id="KW-0479">Metal-binding</keyword>
<dbReference type="GO" id="GO:0032263">
    <property type="term" value="P:GMP salvage"/>
    <property type="evidence" value="ECO:0007669"/>
    <property type="project" value="TreeGrafter"/>
</dbReference>
<dbReference type="InterPro" id="IPR050408">
    <property type="entry name" value="HGPRT"/>
</dbReference>
<dbReference type="Proteomes" id="UP000078560">
    <property type="component" value="Unassembled WGS sequence"/>
</dbReference>
<evidence type="ECO:0000313" key="23">
    <source>
        <dbReference type="Proteomes" id="UP000078546"/>
    </source>
</evidence>
<evidence type="ECO:0000256" key="14">
    <source>
        <dbReference type="ARBA" id="ARBA00048811"/>
    </source>
</evidence>
<dbReference type="GO" id="GO:0004422">
    <property type="term" value="F:hypoxanthine phosphoribosyltransferase activity"/>
    <property type="evidence" value="ECO:0007669"/>
    <property type="project" value="InterPro"/>
</dbReference>
<dbReference type="SUPFAM" id="SSF53271">
    <property type="entry name" value="PRTase-like"/>
    <property type="match status" value="1"/>
</dbReference>
<comment type="catalytic activity">
    <reaction evidence="16">
        <text>XMP + diphosphate = xanthine + 5-phospho-alpha-D-ribose 1-diphosphate</text>
        <dbReference type="Rhea" id="RHEA:10800"/>
        <dbReference type="ChEBI" id="CHEBI:17712"/>
        <dbReference type="ChEBI" id="CHEBI:33019"/>
        <dbReference type="ChEBI" id="CHEBI:57464"/>
        <dbReference type="ChEBI" id="CHEBI:58017"/>
        <dbReference type="EC" id="2.4.2.22"/>
    </reaction>
    <physiologicalReaction direction="right-to-left" evidence="16">
        <dbReference type="Rhea" id="RHEA:10802"/>
    </physiologicalReaction>
</comment>
<dbReference type="GO" id="GO:0000287">
    <property type="term" value="F:magnesium ion binding"/>
    <property type="evidence" value="ECO:0007669"/>
    <property type="project" value="TreeGrafter"/>
</dbReference>
<keyword evidence="12 19" id="KW-0547">Nucleotide-binding</keyword>
<evidence type="ECO:0000256" key="1">
    <source>
        <dbReference type="ARBA" id="ARBA00001946"/>
    </source>
</evidence>
<gene>
    <name evidence="22" type="ORF">POVCU1_015320</name>
    <name evidence="21" type="ORF">POVCU2_0017140</name>
</gene>
<reference evidence="21" key="1">
    <citation type="submission" date="2016-05" db="EMBL/GenBank/DDBJ databases">
        <authorList>
            <person name="Lavstsen T."/>
            <person name="Jespersen J.S."/>
        </authorList>
    </citation>
    <scope>NUCLEOTIDE SEQUENCE [LARGE SCALE GENOMIC DNA]</scope>
</reference>
<evidence type="ECO:0000256" key="8">
    <source>
        <dbReference type="ARBA" id="ARBA00022676"/>
    </source>
</evidence>
<keyword evidence="11 19" id="KW-0660">Purine salvage</keyword>
<dbReference type="GO" id="GO:0005829">
    <property type="term" value="C:cytosol"/>
    <property type="evidence" value="ECO:0007669"/>
    <property type="project" value="TreeGrafter"/>
</dbReference>
<reference evidence="23 24" key="2">
    <citation type="submission" date="2016-05" db="EMBL/GenBank/DDBJ databases">
        <authorList>
            <person name="Naeem Raeece"/>
        </authorList>
    </citation>
    <scope>NUCLEOTIDE SEQUENCE [LARGE SCALE GENOMIC DNA]</scope>
</reference>
<evidence type="ECO:0000313" key="22">
    <source>
        <dbReference type="EMBL" id="SBS87857.1"/>
    </source>
</evidence>
<organism evidence="21 24">
    <name type="scientific">Plasmodium ovale curtisi</name>
    <dbReference type="NCBI Taxonomy" id="864141"/>
    <lineage>
        <taxon>Eukaryota</taxon>
        <taxon>Sar</taxon>
        <taxon>Alveolata</taxon>
        <taxon>Apicomplexa</taxon>
        <taxon>Aconoidasida</taxon>
        <taxon>Haemosporida</taxon>
        <taxon>Plasmodiidae</taxon>
        <taxon>Plasmodium</taxon>
        <taxon>Plasmodium (Plasmodium)</taxon>
    </lineage>
</organism>
<evidence type="ECO:0000256" key="15">
    <source>
        <dbReference type="ARBA" id="ARBA00049402"/>
    </source>
</evidence>
<evidence type="ECO:0000256" key="12">
    <source>
        <dbReference type="ARBA" id="ARBA00022741"/>
    </source>
</evidence>
<protein>
    <recommendedName>
        <fullName evidence="19">Hypoxanthine phosphoribosyltransferase</fullName>
        <ecNumber evidence="19">2.4.2.8</ecNumber>
    </recommendedName>
</protein>
<dbReference type="UniPathway" id="UPA00591">
    <property type="reaction ID" value="UER00648"/>
</dbReference>
<comment type="pathway">
    <text evidence="4">Purine metabolism; GMP biosynthesis via salvage pathway; GMP from guanine: step 1/1.</text>
</comment>
<dbReference type="GO" id="GO:0032264">
    <property type="term" value="P:IMP salvage"/>
    <property type="evidence" value="ECO:0007669"/>
    <property type="project" value="UniProtKB-UniPathway"/>
</dbReference>
<evidence type="ECO:0000256" key="7">
    <source>
        <dbReference type="ARBA" id="ARBA00022490"/>
    </source>
</evidence>
<dbReference type="PANTHER" id="PTHR43340:SF1">
    <property type="entry name" value="HYPOXANTHINE PHOSPHORIBOSYLTRANSFERASE"/>
    <property type="match status" value="1"/>
</dbReference>